<dbReference type="InterPro" id="IPR025558">
    <property type="entry name" value="DUF4283"/>
</dbReference>
<dbReference type="PANTHER" id="PTHR31286">
    <property type="entry name" value="GLYCINE-RICH CELL WALL STRUCTURAL PROTEIN 1.8-LIKE"/>
    <property type="match status" value="1"/>
</dbReference>
<feature type="region of interest" description="Disordered" evidence="1">
    <location>
        <begin position="263"/>
        <end position="295"/>
    </location>
</feature>
<proteinExistence type="predicted"/>
<dbReference type="Pfam" id="PF14111">
    <property type="entry name" value="DUF4283"/>
    <property type="match status" value="1"/>
</dbReference>
<dbReference type="eggNOG" id="KOG1075">
    <property type="taxonomic scope" value="Eukaryota"/>
</dbReference>
<dbReference type="Gramene" id="KFK34839">
    <property type="protein sequence ID" value="KFK34839"/>
    <property type="gene ID" value="AALP_AA5G199700"/>
</dbReference>
<dbReference type="OrthoDB" id="1939300at2759"/>
<evidence type="ECO:0000313" key="4">
    <source>
        <dbReference type="Proteomes" id="UP000029120"/>
    </source>
</evidence>
<dbReference type="InterPro" id="IPR040256">
    <property type="entry name" value="At4g02000-like"/>
</dbReference>
<organism evidence="3 4">
    <name type="scientific">Arabis alpina</name>
    <name type="common">Alpine rock-cress</name>
    <dbReference type="NCBI Taxonomy" id="50452"/>
    <lineage>
        <taxon>Eukaryota</taxon>
        <taxon>Viridiplantae</taxon>
        <taxon>Streptophyta</taxon>
        <taxon>Embryophyta</taxon>
        <taxon>Tracheophyta</taxon>
        <taxon>Spermatophyta</taxon>
        <taxon>Magnoliopsida</taxon>
        <taxon>eudicotyledons</taxon>
        <taxon>Gunneridae</taxon>
        <taxon>Pentapetalae</taxon>
        <taxon>rosids</taxon>
        <taxon>malvids</taxon>
        <taxon>Brassicales</taxon>
        <taxon>Brassicaceae</taxon>
        <taxon>Arabideae</taxon>
        <taxon>Arabis</taxon>
    </lineage>
</organism>
<dbReference type="AlphaFoldDB" id="A0A087GY87"/>
<accession>A0A087GY87</accession>
<dbReference type="EMBL" id="CM002873">
    <property type="protein sequence ID" value="KFK34839.1"/>
    <property type="molecule type" value="Genomic_DNA"/>
</dbReference>
<feature type="domain" description="DUF4283" evidence="2">
    <location>
        <begin position="56"/>
        <end position="139"/>
    </location>
</feature>
<dbReference type="Proteomes" id="UP000029120">
    <property type="component" value="Chromosome 5"/>
</dbReference>
<keyword evidence="4" id="KW-1185">Reference proteome</keyword>
<evidence type="ECO:0000313" key="3">
    <source>
        <dbReference type="EMBL" id="KFK34839.1"/>
    </source>
</evidence>
<name>A0A087GY87_ARAAL</name>
<dbReference type="OMA" id="CKNACHE"/>
<dbReference type="PANTHER" id="PTHR31286:SF55">
    <property type="entry name" value="DUF4283 DOMAIN-CONTAINING PROTEIN"/>
    <property type="match status" value="1"/>
</dbReference>
<evidence type="ECO:0000259" key="2">
    <source>
        <dbReference type="Pfam" id="PF14111"/>
    </source>
</evidence>
<sequence length="295" mass="32926">MKPVEEAREASPSLTWCQRFKSGSVTLMKCGTPFKLDSGELCVEIPNKVIEDSKPLWKDFVIGQFYRKAPSFGKIKAVVNLMWSKWHRDVTMTKLEYANSFLFKIPNNAARDRVLKEGIWNIDGSTMFVAPWSPGVKPAIPELKTAPVWLELRKVPYELYNPSALSRIASLAGHLITEVDLHRPIPETVCARFESGEIVRVEVYCPHLPPICRICHEAGHPSKRCPKAPPFCNKCKNACHEEAVCPLVHKLKKPVKETMVRVGKPEANSTAGAELLVTTTPEKSATQPVQSGVSK</sequence>
<feature type="compositionally biased region" description="Polar residues" evidence="1">
    <location>
        <begin position="267"/>
        <end position="295"/>
    </location>
</feature>
<reference evidence="4" key="1">
    <citation type="journal article" date="2015" name="Nat. Plants">
        <title>Genome expansion of Arabis alpina linked with retrotransposition and reduced symmetric DNA methylation.</title>
        <authorList>
            <person name="Willing E.M."/>
            <person name="Rawat V."/>
            <person name="Mandakova T."/>
            <person name="Maumus F."/>
            <person name="James G.V."/>
            <person name="Nordstroem K.J."/>
            <person name="Becker C."/>
            <person name="Warthmann N."/>
            <person name="Chica C."/>
            <person name="Szarzynska B."/>
            <person name="Zytnicki M."/>
            <person name="Albani M.C."/>
            <person name="Kiefer C."/>
            <person name="Bergonzi S."/>
            <person name="Castaings L."/>
            <person name="Mateos J.L."/>
            <person name="Berns M.C."/>
            <person name="Bujdoso N."/>
            <person name="Piofczyk T."/>
            <person name="de Lorenzo L."/>
            <person name="Barrero-Sicilia C."/>
            <person name="Mateos I."/>
            <person name="Piednoel M."/>
            <person name="Hagmann J."/>
            <person name="Chen-Min-Tao R."/>
            <person name="Iglesias-Fernandez R."/>
            <person name="Schuster S.C."/>
            <person name="Alonso-Blanco C."/>
            <person name="Roudier F."/>
            <person name="Carbonero P."/>
            <person name="Paz-Ares J."/>
            <person name="Davis S.J."/>
            <person name="Pecinka A."/>
            <person name="Quesneville H."/>
            <person name="Colot V."/>
            <person name="Lysak M.A."/>
            <person name="Weigel D."/>
            <person name="Coupland G."/>
            <person name="Schneeberger K."/>
        </authorList>
    </citation>
    <scope>NUCLEOTIDE SEQUENCE [LARGE SCALE GENOMIC DNA]</scope>
    <source>
        <strain evidence="4">cv. Pajares</strain>
    </source>
</reference>
<evidence type="ECO:0000256" key="1">
    <source>
        <dbReference type="SAM" id="MobiDB-lite"/>
    </source>
</evidence>
<protein>
    <recommendedName>
        <fullName evidence="2">DUF4283 domain-containing protein</fullName>
    </recommendedName>
</protein>
<gene>
    <name evidence="3" type="ordered locus">AALP_Aa5g199700</name>
</gene>